<reference evidence="1" key="2">
    <citation type="journal article" date="2021" name="Mar. Drugs">
        <title>Genome Reduction and Secondary Metabolism of the Marine Sponge-Associated Cyanobacterium Leptothoe.</title>
        <authorList>
            <person name="Konstantinou D."/>
            <person name="Popin R.V."/>
            <person name="Fewer D.P."/>
            <person name="Sivonen K."/>
            <person name="Gkelis S."/>
        </authorList>
    </citation>
    <scope>NUCLEOTIDE SEQUENCE</scope>
    <source>
        <strain evidence="1">TAU-MAC 1115</strain>
    </source>
</reference>
<name>A0A947DCW5_9CYAN</name>
<dbReference type="AlphaFoldDB" id="A0A947DCW5"/>
<evidence type="ECO:0000313" key="1">
    <source>
        <dbReference type="EMBL" id="MBT9314627.1"/>
    </source>
</evidence>
<accession>A0A947DCW5</accession>
<sequence>MTAFQRSDDLIDQLLNKGYEPIPFPGCTTSVHDYLNWLKGKNSHDNHEVCEGFGITFRLKNPKARILIDLDVFFKSSIFKKLLEEKFNITRPTKIETGLQKYLQGYEISPHPDIRQKALTYMLNVNPSRHSEELNIHTHYLTFKPQKRFISEFWRYNEDYDRCWVPWEWCETIKRQCLNNSIVIFSPAWDTLHAVKLNYNHLKTQRTQFYGNFWYQDSPQLQKPQYSDFMIKSSPTPRLTIKKSKLKSYMSKFISHFRN</sequence>
<dbReference type="Proteomes" id="UP000717364">
    <property type="component" value="Unassembled WGS sequence"/>
</dbReference>
<reference evidence="1" key="1">
    <citation type="submission" date="2020-11" db="EMBL/GenBank/DDBJ databases">
        <authorList>
            <person name="Konstantinou D."/>
            <person name="Gkelis S."/>
            <person name="Popin R."/>
            <person name="Fewer D."/>
            <person name="Sivonen K."/>
        </authorList>
    </citation>
    <scope>NUCLEOTIDE SEQUENCE</scope>
    <source>
        <strain evidence="1">TAU-MAC 1115</strain>
    </source>
</reference>
<comment type="caution">
    <text evidence="1">The sequence shown here is derived from an EMBL/GenBank/DDBJ whole genome shotgun (WGS) entry which is preliminary data.</text>
</comment>
<organism evidence="1 2">
    <name type="scientific">Leptothoe spongobia TAU-MAC 1115</name>
    <dbReference type="NCBI Taxonomy" id="1967444"/>
    <lineage>
        <taxon>Bacteria</taxon>
        <taxon>Bacillati</taxon>
        <taxon>Cyanobacteriota</taxon>
        <taxon>Cyanophyceae</taxon>
        <taxon>Nodosilineales</taxon>
        <taxon>Cymatolegaceae</taxon>
        <taxon>Leptothoe</taxon>
        <taxon>Leptothoe spongobia</taxon>
    </lineage>
</organism>
<keyword evidence="2" id="KW-1185">Reference proteome</keyword>
<protein>
    <submittedName>
        <fullName evidence="1">Uncharacterized protein</fullName>
    </submittedName>
</protein>
<evidence type="ECO:0000313" key="2">
    <source>
        <dbReference type="Proteomes" id="UP000717364"/>
    </source>
</evidence>
<dbReference type="EMBL" id="JADOES010000005">
    <property type="protein sequence ID" value="MBT9314627.1"/>
    <property type="molecule type" value="Genomic_DNA"/>
</dbReference>
<proteinExistence type="predicted"/>
<gene>
    <name evidence="1" type="ORF">IXB50_04230</name>
</gene>